<keyword evidence="2" id="KW-1185">Reference proteome</keyword>
<dbReference type="SUPFAM" id="SSF53474">
    <property type="entry name" value="alpha/beta-Hydrolases"/>
    <property type="match status" value="1"/>
</dbReference>
<dbReference type="EMBL" id="UWPJ01000009">
    <property type="protein sequence ID" value="VCU68995.1"/>
    <property type="molecule type" value="Genomic_DNA"/>
</dbReference>
<proteinExistence type="predicted"/>
<evidence type="ECO:0000313" key="2">
    <source>
        <dbReference type="Proteomes" id="UP000277294"/>
    </source>
</evidence>
<dbReference type="InterPro" id="IPR029058">
    <property type="entry name" value="AB_hydrolase_fold"/>
</dbReference>
<name>A0A3P4B1H3_9BURK</name>
<sequence length="200" mass="21701">MRLQPLIIPGWNNSGPGHWQSLWESELPRAQRVQQHDWNIPTPHEWVAALSAAIDAAPRPPLLIAHSLGCITICHLPSRISEKVAGALLVAPADVERDGAPAPLRAFCPIPMQTLPFPSVVVASTDDPYCRLERASGFAQAWGSRLEILANAGHINADSGYGAWPEGLKMLAALRRRAYWRVPVTPCRTPPLPGSARPAA</sequence>
<dbReference type="AlphaFoldDB" id="A0A3P4B1H3"/>
<evidence type="ECO:0000313" key="1">
    <source>
        <dbReference type="EMBL" id="VCU68995.1"/>
    </source>
</evidence>
<dbReference type="RefSeq" id="WP_124078356.1">
    <property type="nucleotide sequence ID" value="NZ_UWPJ01000009.1"/>
</dbReference>
<accession>A0A3P4B1H3</accession>
<dbReference type="GO" id="GO:0016787">
    <property type="term" value="F:hydrolase activity"/>
    <property type="evidence" value="ECO:0007669"/>
    <property type="project" value="UniProtKB-KW"/>
</dbReference>
<gene>
    <name evidence="1" type="ORF">PIGHUM_01054</name>
</gene>
<organism evidence="1 2">
    <name type="scientific">Pigmentiphaga humi</name>
    <dbReference type="NCBI Taxonomy" id="2478468"/>
    <lineage>
        <taxon>Bacteria</taxon>
        <taxon>Pseudomonadati</taxon>
        <taxon>Pseudomonadota</taxon>
        <taxon>Betaproteobacteria</taxon>
        <taxon>Burkholderiales</taxon>
        <taxon>Alcaligenaceae</taxon>
        <taxon>Pigmentiphaga</taxon>
    </lineage>
</organism>
<protein>
    <submittedName>
        <fullName evidence="1">Alpha/beta hydrolase family protein</fullName>
    </submittedName>
</protein>
<dbReference type="Pfam" id="PF06821">
    <property type="entry name" value="Ser_hydrolase"/>
    <property type="match status" value="1"/>
</dbReference>
<dbReference type="Proteomes" id="UP000277294">
    <property type="component" value="Unassembled WGS sequence"/>
</dbReference>
<dbReference type="OrthoDB" id="9804993at2"/>
<reference evidence="1 2" key="1">
    <citation type="submission" date="2018-10" db="EMBL/GenBank/DDBJ databases">
        <authorList>
            <person name="Criscuolo A."/>
        </authorList>
    </citation>
    <scope>NUCLEOTIDE SEQUENCE [LARGE SCALE GENOMIC DNA]</scope>
    <source>
        <strain evidence="1">DnA1</strain>
    </source>
</reference>
<dbReference type="Gene3D" id="3.40.50.1820">
    <property type="entry name" value="alpha/beta hydrolase"/>
    <property type="match status" value="1"/>
</dbReference>
<keyword evidence="1" id="KW-0378">Hydrolase</keyword>
<dbReference type="InterPro" id="IPR010662">
    <property type="entry name" value="RBBP9/YdeN"/>
</dbReference>